<evidence type="ECO:0000313" key="4">
    <source>
        <dbReference type="Proteomes" id="UP000799757"/>
    </source>
</evidence>
<dbReference type="EMBL" id="MU001796">
    <property type="protein sequence ID" value="KAF2797880.1"/>
    <property type="molecule type" value="Genomic_DNA"/>
</dbReference>
<proteinExistence type="predicted"/>
<keyword evidence="1" id="KW-0472">Membrane</keyword>
<dbReference type="Proteomes" id="UP000799757">
    <property type="component" value="Unassembled WGS sequence"/>
</dbReference>
<accession>A0A6A6XMZ0</accession>
<evidence type="ECO:0000313" key="3">
    <source>
        <dbReference type="EMBL" id="KAF2797880.1"/>
    </source>
</evidence>
<reference evidence="3" key="1">
    <citation type="journal article" date="2020" name="Stud. Mycol.">
        <title>101 Dothideomycetes genomes: a test case for predicting lifestyles and emergence of pathogens.</title>
        <authorList>
            <person name="Haridas S."/>
            <person name="Albert R."/>
            <person name="Binder M."/>
            <person name="Bloem J."/>
            <person name="Labutti K."/>
            <person name="Salamov A."/>
            <person name="Andreopoulos B."/>
            <person name="Baker S."/>
            <person name="Barry K."/>
            <person name="Bills G."/>
            <person name="Bluhm B."/>
            <person name="Cannon C."/>
            <person name="Castanera R."/>
            <person name="Culley D."/>
            <person name="Daum C."/>
            <person name="Ezra D."/>
            <person name="Gonzalez J."/>
            <person name="Henrissat B."/>
            <person name="Kuo A."/>
            <person name="Liang C."/>
            <person name="Lipzen A."/>
            <person name="Lutzoni F."/>
            <person name="Magnuson J."/>
            <person name="Mondo S."/>
            <person name="Nolan M."/>
            <person name="Ohm R."/>
            <person name="Pangilinan J."/>
            <person name="Park H.-J."/>
            <person name="Ramirez L."/>
            <person name="Alfaro M."/>
            <person name="Sun H."/>
            <person name="Tritt A."/>
            <person name="Yoshinaga Y."/>
            <person name="Zwiers L.-H."/>
            <person name="Turgeon B."/>
            <person name="Goodwin S."/>
            <person name="Spatafora J."/>
            <person name="Crous P."/>
            <person name="Grigoriev I."/>
        </authorList>
    </citation>
    <scope>NUCLEOTIDE SEQUENCE</scope>
    <source>
        <strain evidence="3">CBS 109.77</strain>
    </source>
</reference>
<evidence type="ECO:0000256" key="1">
    <source>
        <dbReference type="SAM" id="Phobius"/>
    </source>
</evidence>
<evidence type="ECO:0000259" key="2">
    <source>
        <dbReference type="Pfam" id="PF20237"/>
    </source>
</evidence>
<feature type="domain" description="DUF6594" evidence="2">
    <location>
        <begin position="61"/>
        <end position="286"/>
    </location>
</feature>
<gene>
    <name evidence="3" type="ORF">K505DRAFT_333921</name>
</gene>
<dbReference type="AlphaFoldDB" id="A0A6A6XMZ0"/>
<dbReference type="InterPro" id="IPR046529">
    <property type="entry name" value="DUF6594"/>
</dbReference>
<name>A0A6A6XMZ0_9PLEO</name>
<feature type="transmembrane region" description="Helical" evidence="1">
    <location>
        <begin position="274"/>
        <end position="292"/>
    </location>
</feature>
<sequence length="300" mass="34143">MQASQQAAPGATPSSRQDFLLALKAHRDLFDDIDNNRPEADIRRRFLGYRAIRAAYVGYRVREKLHRYDEFESEITVENVNLKPESTWKTFEKIMMEVDETLTWYSRIYEEDTRAAQAPVVSQFYMDRVFRHHTAGEGKGLLAPNGELLSLYGTQGEPVPMGLAPTRGYETDLLRHIILETLLIPFHSYIYIPCWKIWSKILNRDPGPEPEALSGRTLEIVVTAVECMISVLFLAGPVVLLYNLPHMRDRVIAGSFFSLTFPLILVFLSKEARGIFILNAAFWAIIAIFIVANGSGPKYN</sequence>
<protein>
    <recommendedName>
        <fullName evidence="2">DUF6594 domain-containing protein</fullName>
    </recommendedName>
</protein>
<feature type="transmembrane region" description="Helical" evidence="1">
    <location>
        <begin position="251"/>
        <end position="268"/>
    </location>
</feature>
<organism evidence="3 4">
    <name type="scientific">Melanomma pulvis-pyrius CBS 109.77</name>
    <dbReference type="NCBI Taxonomy" id="1314802"/>
    <lineage>
        <taxon>Eukaryota</taxon>
        <taxon>Fungi</taxon>
        <taxon>Dikarya</taxon>
        <taxon>Ascomycota</taxon>
        <taxon>Pezizomycotina</taxon>
        <taxon>Dothideomycetes</taxon>
        <taxon>Pleosporomycetidae</taxon>
        <taxon>Pleosporales</taxon>
        <taxon>Melanommataceae</taxon>
        <taxon>Melanomma</taxon>
    </lineage>
</organism>
<keyword evidence="4" id="KW-1185">Reference proteome</keyword>
<feature type="transmembrane region" description="Helical" evidence="1">
    <location>
        <begin position="218"/>
        <end position="244"/>
    </location>
</feature>
<keyword evidence="1" id="KW-0812">Transmembrane</keyword>
<keyword evidence="1" id="KW-1133">Transmembrane helix</keyword>
<dbReference type="Pfam" id="PF20237">
    <property type="entry name" value="DUF6594"/>
    <property type="match status" value="1"/>
</dbReference>
<dbReference type="OrthoDB" id="3795611at2759"/>